<dbReference type="EMBL" id="JAUHQA010000001">
    <property type="protein sequence ID" value="MDN4481081.1"/>
    <property type="molecule type" value="Genomic_DNA"/>
</dbReference>
<evidence type="ECO:0000256" key="1">
    <source>
        <dbReference type="ARBA" id="ARBA00023015"/>
    </source>
</evidence>
<dbReference type="RefSeq" id="WP_301142593.1">
    <property type="nucleotide sequence ID" value="NZ_JAUHQA010000001.1"/>
</dbReference>
<dbReference type="SUPFAM" id="SSF53822">
    <property type="entry name" value="Periplasmic binding protein-like I"/>
    <property type="match status" value="1"/>
</dbReference>
<dbReference type="Pfam" id="PF13407">
    <property type="entry name" value="Peripla_BP_4"/>
    <property type="match status" value="1"/>
</dbReference>
<keyword evidence="1" id="KW-0805">Transcription regulation</keyword>
<evidence type="ECO:0000313" key="6">
    <source>
        <dbReference type="Proteomes" id="UP001172708"/>
    </source>
</evidence>
<organism evidence="5 6">
    <name type="scientific">Demequina muriae</name>
    <dbReference type="NCBI Taxonomy" id="3051664"/>
    <lineage>
        <taxon>Bacteria</taxon>
        <taxon>Bacillati</taxon>
        <taxon>Actinomycetota</taxon>
        <taxon>Actinomycetes</taxon>
        <taxon>Micrococcales</taxon>
        <taxon>Demequinaceae</taxon>
        <taxon>Demequina</taxon>
    </lineage>
</organism>
<keyword evidence="3" id="KW-0804">Transcription</keyword>
<feature type="domain" description="HTH lacI-type" evidence="4">
    <location>
        <begin position="3"/>
        <end position="57"/>
    </location>
</feature>
<evidence type="ECO:0000256" key="3">
    <source>
        <dbReference type="ARBA" id="ARBA00023163"/>
    </source>
</evidence>
<protein>
    <submittedName>
        <fullName evidence="5">LacI family DNA-binding transcriptional regulator</fullName>
    </submittedName>
</protein>
<dbReference type="SUPFAM" id="SSF47413">
    <property type="entry name" value="lambda repressor-like DNA-binding domains"/>
    <property type="match status" value="1"/>
</dbReference>
<sequence>MSVSVREVAARAGVSVGTVSNVLNRRDAVRPATVERVERAIDELGYVPNDAARQLRAGQSTTIALVVLDIGNPFFTDVARGAEERAVESGYTLLLANSDDSVERESAHLDQFERQRVAGVLVVPTSSAQPRVSQLRAHGVPVVLVDRGTADATLASVAVDDVEGGRLAAEHLLSQGRRQLVFVGGPEDLPQVQDRSAGAHSAVGAVEGAGILHVPTAALTLDDGMSAGAEVRALVRAGRCDAVLAANDLLAIGVQQALLSGPDPVGIPREVALVGYDDISFAAAAVVPITSVRQPRRVMGATAVDLLLREAGLAPAAAREHVVFQPELVVRASSTVPAPPDAPA</sequence>
<dbReference type="SMART" id="SM00354">
    <property type="entry name" value="HTH_LACI"/>
    <property type="match status" value="1"/>
</dbReference>
<dbReference type="PANTHER" id="PTHR30146:SF109">
    <property type="entry name" value="HTH-TYPE TRANSCRIPTIONAL REGULATOR GALS"/>
    <property type="match status" value="1"/>
</dbReference>
<dbReference type="PROSITE" id="PS50932">
    <property type="entry name" value="HTH_LACI_2"/>
    <property type="match status" value="1"/>
</dbReference>
<dbReference type="PANTHER" id="PTHR30146">
    <property type="entry name" value="LACI-RELATED TRANSCRIPTIONAL REPRESSOR"/>
    <property type="match status" value="1"/>
</dbReference>
<keyword evidence="6" id="KW-1185">Reference proteome</keyword>
<reference evidence="5" key="1">
    <citation type="submission" date="2023-06" db="EMBL/GenBank/DDBJ databases">
        <title>Egi l300058.</title>
        <authorList>
            <person name="Gao L."/>
            <person name="Fang B.-Z."/>
            <person name="Li W.-J."/>
        </authorList>
    </citation>
    <scope>NUCLEOTIDE SEQUENCE</scope>
    <source>
        <strain evidence="5">EGI L300058</strain>
    </source>
</reference>
<accession>A0ABT8GJF8</accession>
<dbReference type="PROSITE" id="PS00356">
    <property type="entry name" value="HTH_LACI_1"/>
    <property type="match status" value="1"/>
</dbReference>
<gene>
    <name evidence="5" type="ORF">QQX02_09125</name>
</gene>
<dbReference type="InterPro" id="IPR028082">
    <property type="entry name" value="Peripla_BP_I"/>
</dbReference>
<evidence type="ECO:0000256" key="2">
    <source>
        <dbReference type="ARBA" id="ARBA00023125"/>
    </source>
</evidence>
<dbReference type="Gene3D" id="3.40.50.2300">
    <property type="match status" value="2"/>
</dbReference>
<evidence type="ECO:0000313" key="5">
    <source>
        <dbReference type="EMBL" id="MDN4481081.1"/>
    </source>
</evidence>
<comment type="caution">
    <text evidence="5">The sequence shown here is derived from an EMBL/GenBank/DDBJ whole genome shotgun (WGS) entry which is preliminary data.</text>
</comment>
<dbReference type="InterPro" id="IPR025997">
    <property type="entry name" value="SBP_2_dom"/>
</dbReference>
<dbReference type="CDD" id="cd01392">
    <property type="entry name" value="HTH_LacI"/>
    <property type="match status" value="1"/>
</dbReference>
<dbReference type="Gene3D" id="1.10.260.40">
    <property type="entry name" value="lambda repressor-like DNA-binding domains"/>
    <property type="match status" value="1"/>
</dbReference>
<dbReference type="GO" id="GO:0003677">
    <property type="term" value="F:DNA binding"/>
    <property type="evidence" value="ECO:0007669"/>
    <property type="project" value="UniProtKB-KW"/>
</dbReference>
<keyword evidence="2 5" id="KW-0238">DNA-binding</keyword>
<dbReference type="InterPro" id="IPR010982">
    <property type="entry name" value="Lambda_DNA-bd_dom_sf"/>
</dbReference>
<dbReference type="Proteomes" id="UP001172708">
    <property type="component" value="Unassembled WGS sequence"/>
</dbReference>
<evidence type="ECO:0000259" key="4">
    <source>
        <dbReference type="PROSITE" id="PS50932"/>
    </source>
</evidence>
<dbReference type="Pfam" id="PF00356">
    <property type="entry name" value="LacI"/>
    <property type="match status" value="1"/>
</dbReference>
<proteinExistence type="predicted"/>
<name>A0ABT8GJF8_9MICO</name>
<dbReference type="InterPro" id="IPR000843">
    <property type="entry name" value="HTH_LacI"/>
</dbReference>